<name>A0A6G1QSE4_CHAAH</name>
<dbReference type="InterPro" id="IPR036179">
    <property type="entry name" value="Ig-like_dom_sf"/>
</dbReference>
<feature type="transmembrane region" description="Helical" evidence="2">
    <location>
        <begin position="135"/>
        <end position="157"/>
    </location>
</feature>
<dbReference type="SUPFAM" id="SSF48726">
    <property type="entry name" value="Immunoglobulin"/>
    <property type="match status" value="1"/>
</dbReference>
<reference evidence="5" key="2">
    <citation type="submission" date="2019-02" db="EMBL/GenBank/DDBJ databases">
        <title>Opniocepnalus argus Var Kimnra genome.</title>
        <authorList>
            <person name="Zhou C."/>
            <person name="Xiao S."/>
        </authorList>
    </citation>
    <scope>NUCLEOTIDE SEQUENCE [LARGE SCALE GENOMIC DNA]</scope>
</reference>
<evidence type="ECO:0008006" key="6">
    <source>
        <dbReference type="Google" id="ProtNLM"/>
    </source>
</evidence>
<evidence type="ECO:0000256" key="2">
    <source>
        <dbReference type="SAM" id="Phobius"/>
    </source>
</evidence>
<keyword evidence="2" id="KW-1133">Transmembrane helix</keyword>
<keyword evidence="2" id="KW-0472">Membrane</keyword>
<feature type="compositionally biased region" description="Basic and acidic residues" evidence="1">
    <location>
        <begin position="186"/>
        <end position="204"/>
    </location>
</feature>
<feature type="signal peptide" evidence="3">
    <location>
        <begin position="1"/>
        <end position="27"/>
    </location>
</feature>
<feature type="chain" id="PRO_5026218966" description="Immunoglobulin V-set domain-containing protein" evidence="3">
    <location>
        <begin position="28"/>
        <end position="204"/>
    </location>
</feature>
<keyword evidence="3" id="KW-0732">Signal</keyword>
<evidence type="ECO:0000256" key="3">
    <source>
        <dbReference type="SAM" id="SignalP"/>
    </source>
</evidence>
<dbReference type="AlphaFoldDB" id="A0A6G1QSE4"/>
<evidence type="ECO:0000313" key="5">
    <source>
        <dbReference type="Proteomes" id="UP000503349"/>
    </source>
</evidence>
<proteinExistence type="predicted"/>
<evidence type="ECO:0000256" key="1">
    <source>
        <dbReference type="SAM" id="MobiDB-lite"/>
    </source>
</evidence>
<sequence length="204" mass="23155">MGLSRQTPLQMAAMLVLFQLVVMKSEAFSPDITVSTNGDRTALLSAGLMIGRMKQRWDDVRWTHRHLVVSLKKNMTRCHHGRCELLSDGSLRFSRVHTEDLGNYSLEVFDEDGTLLMKRDVFLRVEGGETSSSSVGVLICCLLLLFLLLFTIIILLLRRRIQRTNTAGPMEENVYVMMHSHHGNKKKDDGEEKQEKGEDSVYGT</sequence>
<reference evidence="4 5" key="1">
    <citation type="submission" date="2019-02" db="EMBL/GenBank/DDBJ databases">
        <title>Opniocepnalus argus genome.</title>
        <authorList>
            <person name="Zhou C."/>
            <person name="Xiao S."/>
        </authorList>
    </citation>
    <scope>NUCLEOTIDE SEQUENCE [LARGE SCALE GENOMIC DNA]</scope>
    <source>
        <strain evidence="4">OARG1902GOOAL</strain>
        <tissue evidence="4">Muscle</tissue>
    </source>
</reference>
<keyword evidence="5" id="KW-1185">Reference proteome</keyword>
<evidence type="ECO:0000313" key="4">
    <source>
        <dbReference type="EMBL" id="KAF3705414.1"/>
    </source>
</evidence>
<feature type="region of interest" description="Disordered" evidence="1">
    <location>
        <begin position="181"/>
        <end position="204"/>
    </location>
</feature>
<gene>
    <name evidence="4" type="ORF">EXN66_Car021105</name>
</gene>
<accession>A0A6G1QSE4</accession>
<dbReference type="Proteomes" id="UP000503349">
    <property type="component" value="Chromosome 22"/>
</dbReference>
<keyword evidence="2" id="KW-0812">Transmembrane</keyword>
<dbReference type="EMBL" id="CM015733">
    <property type="protein sequence ID" value="KAF3705414.1"/>
    <property type="molecule type" value="Genomic_DNA"/>
</dbReference>
<dbReference type="Gene3D" id="2.60.40.10">
    <property type="entry name" value="Immunoglobulins"/>
    <property type="match status" value="1"/>
</dbReference>
<protein>
    <recommendedName>
        <fullName evidence="6">Immunoglobulin V-set domain-containing protein</fullName>
    </recommendedName>
</protein>
<dbReference type="InterPro" id="IPR013783">
    <property type="entry name" value="Ig-like_fold"/>
</dbReference>
<organism evidence="4 5">
    <name type="scientific">Channa argus</name>
    <name type="common">Northern snakehead</name>
    <name type="synonym">Ophicephalus argus</name>
    <dbReference type="NCBI Taxonomy" id="215402"/>
    <lineage>
        <taxon>Eukaryota</taxon>
        <taxon>Metazoa</taxon>
        <taxon>Chordata</taxon>
        <taxon>Craniata</taxon>
        <taxon>Vertebrata</taxon>
        <taxon>Euteleostomi</taxon>
        <taxon>Actinopterygii</taxon>
        <taxon>Neopterygii</taxon>
        <taxon>Teleostei</taxon>
        <taxon>Neoteleostei</taxon>
        <taxon>Acanthomorphata</taxon>
        <taxon>Anabantaria</taxon>
        <taxon>Anabantiformes</taxon>
        <taxon>Channoidei</taxon>
        <taxon>Channidae</taxon>
        <taxon>Channa</taxon>
    </lineage>
</organism>